<keyword evidence="4" id="KW-0548">Nucleotidyltransferase</keyword>
<proteinExistence type="inferred from homology"/>
<feature type="domain" description="Polymerase nucleotidyl transferase" evidence="10">
    <location>
        <begin position="28"/>
        <end position="93"/>
    </location>
</feature>
<dbReference type="RefSeq" id="WP_182367484.1">
    <property type="nucleotide sequence ID" value="NZ_JACGCU010000020.1"/>
</dbReference>
<dbReference type="PANTHER" id="PTHR33571">
    <property type="entry name" value="SSL8005 PROTEIN"/>
    <property type="match status" value="1"/>
</dbReference>
<organism evidence="11 12">
    <name type="scientific">Pseudomonas juntendi</name>
    <dbReference type="NCBI Taxonomy" id="2666183"/>
    <lineage>
        <taxon>Bacteria</taxon>
        <taxon>Pseudomonadati</taxon>
        <taxon>Pseudomonadota</taxon>
        <taxon>Gammaproteobacteria</taxon>
        <taxon>Pseudomonadales</taxon>
        <taxon>Pseudomonadaceae</taxon>
        <taxon>Pseudomonas</taxon>
    </lineage>
</organism>
<evidence type="ECO:0000256" key="3">
    <source>
        <dbReference type="ARBA" id="ARBA00022679"/>
    </source>
</evidence>
<dbReference type="GO" id="GO:0046872">
    <property type="term" value="F:metal ion binding"/>
    <property type="evidence" value="ECO:0007669"/>
    <property type="project" value="UniProtKB-KW"/>
</dbReference>
<dbReference type="Gene3D" id="3.30.460.10">
    <property type="entry name" value="Beta Polymerase, domain 2"/>
    <property type="match status" value="1"/>
</dbReference>
<keyword evidence="6" id="KW-0547">Nucleotide-binding</keyword>
<protein>
    <submittedName>
        <fullName evidence="11">Nucleotidyltransferase domain-containing protein</fullName>
    </submittedName>
</protein>
<evidence type="ECO:0000256" key="4">
    <source>
        <dbReference type="ARBA" id="ARBA00022695"/>
    </source>
</evidence>
<evidence type="ECO:0000256" key="7">
    <source>
        <dbReference type="ARBA" id="ARBA00022840"/>
    </source>
</evidence>
<evidence type="ECO:0000256" key="1">
    <source>
        <dbReference type="ARBA" id="ARBA00001946"/>
    </source>
</evidence>
<reference evidence="11 12" key="1">
    <citation type="submission" date="2020-07" db="EMBL/GenBank/DDBJ databases">
        <title>Diversity of carbapenemase encoding genes among Pseudomonas putida group clinical isolates in a tertiary Brazilian hospital.</title>
        <authorList>
            <person name="Alberto-Lei F."/>
            <person name="Nodari C.S."/>
            <person name="Streling A.P."/>
            <person name="Paulino J.T."/>
            <person name="Bessa-Neto F.O."/>
            <person name="Cayo R."/>
            <person name="Gales A.C."/>
        </authorList>
    </citation>
    <scope>NUCLEOTIDE SEQUENCE [LARGE SCALE GENOMIC DNA]</scope>
    <source>
        <strain evidence="11 12">14535</strain>
    </source>
</reference>
<evidence type="ECO:0000256" key="5">
    <source>
        <dbReference type="ARBA" id="ARBA00022723"/>
    </source>
</evidence>
<dbReference type="InterPro" id="IPR043519">
    <property type="entry name" value="NT_sf"/>
</dbReference>
<keyword evidence="3 11" id="KW-0808">Transferase</keyword>
<keyword evidence="5" id="KW-0479">Metal-binding</keyword>
<keyword evidence="8" id="KW-0460">Magnesium</keyword>
<dbReference type="EMBL" id="JACGCU010000020">
    <property type="protein sequence ID" value="MBA6060179.1"/>
    <property type="molecule type" value="Genomic_DNA"/>
</dbReference>
<keyword evidence="2" id="KW-1277">Toxin-antitoxin system</keyword>
<dbReference type="AlphaFoldDB" id="A0A7W2JJP7"/>
<name>A0A7W2JJP7_9PSED</name>
<keyword evidence="7" id="KW-0067">ATP-binding</keyword>
<dbReference type="GO" id="GO:0016779">
    <property type="term" value="F:nucleotidyltransferase activity"/>
    <property type="evidence" value="ECO:0007669"/>
    <property type="project" value="UniProtKB-KW"/>
</dbReference>
<dbReference type="Pfam" id="PF01909">
    <property type="entry name" value="NTP_transf_2"/>
    <property type="match status" value="1"/>
</dbReference>
<evidence type="ECO:0000259" key="10">
    <source>
        <dbReference type="Pfam" id="PF01909"/>
    </source>
</evidence>
<evidence type="ECO:0000256" key="2">
    <source>
        <dbReference type="ARBA" id="ARBA00022649"/>
    </source>
</evidence>
<comment type="similarity">
    <text evidence="9">Belongs to the MntA antitoxin family.</text>
</comment>
<dbReference type="GO" id="GO:0005524">
    <property type="term" value="F:ATP binding"/>
    <property type="evidence" value="ECO:0007669"/>
    <property type="project" value="UniProtKB-KW"/>
</dbReference>
<evidence type="ECO:0000256" key="9">
    <source>
        <dbReference type="ARBA" id="ARBA00038276"/>
    </source>
</evidence>
<gene>
    <name evidence="11" type="ORF">H4C44_13460</name>
</gene>
<dbReference type="PANTHER" id="PTHR33571:SF12">
    <property type="entry name" value="BSL3053 PROTEIN"/>
    <property type="match status" value="1"/>
</dbReference>
<comment type="caution">
    <text evidence="11">The sequence shown here is derived from an EMBL/GenBank/DDBJ whole genome shotgun (WGS) entry which is preliminary data.</text>
</comment>
<accession>A0A7W2JJP7</accession>
<evidence type="ECO:0000313" key="11">
    <source>
        <dbReference type="EMBL" id="MBA6060179.1"/>
    </source>
</evidence>
<sequence length="100" mass="10791">MRPSDALKGKRDQVRLVVETYGFVSPKLFGSTARDEDCEGSDLDLLATIPDALVGKISLFDIADLEAELSELLGVTVDFNIANNMPDHLKAVVSAEAIDL</sequence>
<dbReference type="InterPro" id="IPR002934">
    <property type="entry name" value="Polymerase_NTP_transf_dom"/>
</dbReference>
<dbReference type="Proteomes" id="UP000556620">
    <property type="component" value="Unassembled WGS sequence"/>
</dbReference>
<dbReference type="InterPro" id="IPR052038">
    <property type="entry name" value="Type-VII_TA_antitoxin"/>
</dbReference>
<comment type="cofactor">
    <cofactor evidence="1">
        <name>Mg(2+)</name>
        <dbReference type="ChEBI" id="CHEBI:18420"/>
    </cofactor>
</comment>
<evidence type="ECO:0000256" key="8">
    <source>
        <dbReference type="ARBA" id="ARBA00022842"/>
    </source>
</evidence>
<dbReference type="CDD" id="cd05403">
    <property type="entry name" value="NT_KNTase_like"/>
    <property type="match status" value="1"/>
</dbReference>
<dbReference type="SUPFAM" id="SSF81301">
    <property type="entry name" value="Nucleotidyltransferase"/>
    <property type="match status" value="1"/>
</dbReference>
<evidence type="ECO:0000256" key="6">
    <source>
        <dbReference type="ARBA" id="ARBA00022741"/>
    </source>
</evidence>
<evidence type="ECO:0000313" key="12">
    <source>
        <dbReference type="Proteomes" id="UP000556620"/>
    </source>
</evidence>